<evidence type="ECO:0000313" key="5">
    <source>
        <dbReference type="Proteomes" id="UP001556367"/>
    </source>
</evidence>
<dbReference type="InterPro" id="IPR000210">
    <property type="entry name" value="BTB/POZ_dom"/>
</dbReference>
<feature type="compositionally biased region" description="Low complexity" evidence="1">
    <location>
        <begin position="659"/>
        <end position="681"/>
    </location>
</feature>
<comment type="caution">
    <text evidence="4">The sequence shown here is derived from an EMBL/GenBank/DDBJ whole genome shotgun (WGS) entry which is preliminary data.</text>
</comment>
<feature type="compositionally biased region" description="Low complexity" evidence="1">
    <location>
        <begin position="948"/>
        <end position="958"/>
    </location>
</feature>
<feature type="region of interest" description="Disordered" evidence="1">
    <location>
        <begin position="1137"/>
        <end position="1157"/>
    </location>
</feature>
<feature type="compositionally biased region" description="Low complexity" evidence="1">
    <location>
        <begin position="838"/>
        <end position="854"/>
    </location>
</feature>
<accession>A0ABR3JUJ3</accession>
<dbReference type="InterPro" id="IPR036859">
    <property type="entry name" value="CAP-Gly_dom_sf"/>
</dbReference>
<feature type="compositionally biased region" description="Low complexity" evidence="1">
    <location>
        <begin position="739"/>
        <end position="795"/>
    </location>
</feature>
<reference evidence="5" key="1">
    <citation type="submission" date="2024-06" db="EMBL/GenBank/DDBJ databases">
        <title>Multi-omics analyses provide insights into the biosynthesis of the anticancer antibiotic pleurotin in Hohenbuehelia grisea.</title>
        <authorList>
            <person name="Weaver J.A."/>
            <person name="Alberti F."/>
        </authorList>
    </citation>
    <scope>NUCLEOTIDE SEQUENCE [LARGE SCALE GENOMIC DNA]</scope>
    <source>
        <strain evidence="5">T-177</strain>
    </source>
</reference>
<dbReference type="InterPro" id="IPR000938">
    <property type="entry name" value="CAP-Gly_domain"/>
</dbReference>
<dbReference type="EMBL" id="JASNQZ010000002">
    <property type="protein sequence ID" value="KAL0959506.1"/>
    <property type="molecule type" value="Genomic_DNA"/>
</dbReference>
<feature type="compositionally biased region" description="Low complexity" evidence="1">
    <location>
        <begin position="611"/>
        <end position="633"/>
    </location>
</feature>
<evidence type="ECO:0008006" key="6">
    <source>
        <dbReference type="Google" id="ProtNLM"/>
    </source>
</evidence>
<dbReference type="PROSITE" id="PS50097">
    <property type="entry name" value="BTB"/>
    <property type="match status" value="1"/>
</dbReference>
<proteinExistence type="predicted"/>
<dbReference type="SUPFAM" id="SSF54695">
    <property type="entry name" value="POZ domain"/>
    <property type="match status" value="1"/>
</dbReference>
<dbReference type="PROSITE" id="PS50245">
    <property type="entry name" value="CAP_GLY_2"/>
    <property type="match status" value="1"/>
</dbReference>
<sequence>MASHTISLQAATKSSTVAWQHDLEQLFHLARDRFPDVVWDLADEEVWGHKAIVYARAPPSFQNRYFSFRPFSATSAFSLPLDHSRSPSPFRTASPGPPSATPLRLTTSINPTLFANELEYLYTGKGFGEAFEFLFDSPEAREEGADAEDLRIDKLRKDLVFMWRSRLYSDVRIALTGNFAGNHSDTTAIFSSHRFILISRSPYFHNALLAWPSPPNLPNEPLTLSLPSPPFTPASLHFTLGFIYTGTLVFSHRTYDLDTAFHIMRSATYLSIDSLYDEIQARIVQEMMHGLFHAFLEFAEYESLTAGKWGSSGCRCRQCARRAPRILEFAIADDVKNPILDRGSRRALVGLFGEGWCTSEFASLNPKLREGILKGLGKRTTPQNVLQLLYSAEHAMTKLTPVIDSWADIVREMILAARKNIDECLASQAEECFAQPDWLEIMESDGVGFQDADRVKLIMAAAVRGINDKNAATLYQTLVSSILLHPHATESDATMLSSTSVIRVSVEQARIDVLHFIRKRWMSIRQEGGFDSLQPWALKEISDDIEVSTTDLAMPAPSAQKSMVMRSSLRPSSQLDVNSDVGSVHSLRVSLLNRNVTPSRRGATPTHRDSGLASSASSFRSTSTVSRATVGRSSNKHAGQRPDSKLTPPSIIEPAMHEASASPEPGPSVSESVSETTSSTADEPTPPSSPRIKTLIRRPESRTPSSASRRSLASTSSSRLTPDLKPRASVSSIRSRNGRLASTTPSTSSLRPASSLSTTTSVTSDDGSTTFKTAPASVASRSRRTSTASTVSNVSIRSSATANASLSPSTRARRTSTASTASTTTGLGSAPPPRSRRTSTASVASTSGGASPRTPSKRPPVPPVPSPDASSIRSNSRRPASLRSVASTVSTAASASKKATATVSARKPTAAKAGTRPPALQTATAKGKQPETSPVPSVGPSLRRKGSTDTITPTATIPPSLPAPSPVLTEPVAQAPLQAAPVVPKAPTSPRGATLDIGIPCIISSKRKRFKALARYIGEVEGETGPWVGVEVPVAGDLSWSSYTDKDGDVKENMRSDLDNRQWYDPEGRLWHDGSWGGVRYFEIGNIGGSDYWDSAEDRERAARRRRLEGLTGSTMVGTVKDAKGLLKREGDQLSVERAKRMRSVSPAASDMSSTESRGLFVRPQQVLYVVDAVGGDW</sequence>
<feature type="compositionally biased region" description="Low complexity" evidence="1">
    <location>
        <begin position="804"/>
        <end position="829"/>
    </location>
</feature>
<organism evidence="4 5">
    <name type="scientific">Hohenbuehelia grisea</name>
    <dbReference type="NCBI Taxonomy" id="104357"/>
    <lineage>
        <taxon>Eukaryota</taxon>
        <taxon>Fungi</taxon>
        <taxon>Dikarya</taxon>
        <taxon>Basidiomycota</taxon>
        <taxon>Agaricomycotina</taxon>
        <taxon>Agaricomycetes</taxon>
        <taxon>Agaricomycetidae</taxon>
        <taxon>Agaricales</taxon>
        <taxon>Pleurotineae</taxon>
        <taxon>Pleurotaceae</taxon>
        <taxon>Hohenbuehelia</taxon>
    </lineage>
</organism>
<dbReference type="PANTHER" id="PTHR22427:SF7">
    <property type="entry name" value="GH15728P"/>
    <property type="match status" value="1"/>
</dbReference>
<dbReference type="SUPFAM" id="SSF74924">
    <property type="entry name" value="Cap-Gly domain"/>
    <property type="match status" value="1"/>
</dbReference>
<feature type="compositionally biased region" description="Low complexity" evidence="1">
    <location>
        <begin position="884"/>
        <end position="905"/>
    </location>
</feature>
<dbReference type="SMART" id="SM00225">
    <property type="entry name" value="BTB"/>
    <property type="match status" value="1"/>
</dbReference>
<dbReference type="Pfam" id="PF00651">
    <property type="entry name" value="BTB"/>
    <property type="match status" value="1"/>
</dbReference>
<evidence type="ECO:0000313" key="4">
    <source>
        <dbReference type="EMBL" id="KAL0959506.1"/>
    </source>
</evidence>
<dbReference type="Gene3D" id="2.30.30.190">
    <property type="entry name" value="CAP Gly-rich-like domain"/>
    <property type="match status" value="1"/>
</dbReference>
<evidence type="ECO:0000259" key="3">
    <source>
        <dbReference type="PROSITE" id="PS50245"/>
    </source>
</evidence>
<gene>
    <name evidence="4" type="ORF">HGRIS_011216</name>
</gene>
<feature type="compositionally biased region" description="Pro residues" evidence="1">
    <location>
        <begin position="857"/>
        <end position="866"/>
    </location>
</feature>
<evidence type="ECO:0000256" key="1">
    <source>
        <dbReference type="SAM" id="MobiDB-lite"/>
    </source>
</evidence>
<feature type="compositionally biased region" description="Low complexity" evidence="1">
    <location>
        <begin position="702"/>
        <end position="720"/>
    </location>
</feature>
<dbReference type="CDD" id="cd18186">
    <property type="entry name" value="BTB_POZ_ZBTB_KLHL-like"/>
    <property type="match status" value="1"/>
</dbReference>
<keyword evidence="5" id="KW-1185">Reference proteome</keyword>
<feature type="region of interest" description="Disordered" evidence="1">
    <location>
        <begin position="592"/>
        <end position="968"/>
    </location>
</feature>
<dbReference type="Proteomes" id="UP001556367">
    <property type="component" value="Unassembled WGS sequence"/>
</dbReference>
<feature type="domain" description="BTB" evidence="2">
    <location>
        <begin position="169"/>
        <end position="252"/>
    </location>
</feature>
<dbReference type="PANTHER" id="PTHR22427">
    <property type="entry name" value="GH15728P"/>
    <property type="match status" value="1"/>
</dbReference>
<name>A0ABR3JUJ3_9AGAR</name>
<dbReference type="InterPro" id="IPR011333">
    <property type="entry name" value="SKP1/BTB/POZ_sf"/>
</dbReference>
<evidence type="ECO:0000259" key="2">
    <source>
        <dbReference type="PROSITE" id="PS50097"/>
    </source>
</evidence>
<dbReference type="Gene3D" id="3.30.710.10">
    <property type="entry name" value="Potassium Channel Kv1.1, Chain A"/>
    <property type="match status" value="1"/>
</dbReference>
<feature type="domain" description="CAP-Gly" evidence="3">
    <location>
        <begin position="1018"/>
        <end position="1083"/>
    </location>
</feature>
<protein>
    <recommendedName>
        <fullName evidence="6">BTB domain-containing protein</fullName>
    </recommendedName>
</protein>